<reference evidence="14 15" key="1">
    <citation type="submission" date="2020-12" db="EMBL/GenBank/DDBJ databases">
        <title>Geomonas sp. Red259, isolated from paddy soil.</title>
        <authorList>
            <person name="Xu Z."/>
            <person name="Zhang Z."/>
            <person name="Masuda Y."/>
            <person name="Itoh H."/>
            <person name="Senoo K."/>
        </authorList>
    </citation>
    <scope>NUCLEOTIDE SEQUENCE [LARGE SCALE GENOMIC DNA]</scope>
    <source>
        <strain evidence="14 15">Red259</strain>
    </source>
</reference>
<dbReference type="InterPro" id="IPR003660">
    <property type="entry name" value="HAMP_dom"/>
</dbReference>
<evidence type="ECO:0000256" key="3">
    <source>
        <dbReference type="ARBA" id="ARBA00012438"/>
    </source>
</evidence>
<dbReference type="SMART" id="SM00388">
    <property type="entry name" value="HisKA"/>
    <property type="match status" value="1"/>
</dbReference>
<dbReference type="SUPFAM" id="SSF55785">
    <property type="entry name" value="PYP-like sensor domain (PAS domain)"/>
    <property type="match status" value="1"/>
</dbReference>
<dbReference type="Proteomes" id="UP000641025">
    <property type="component" value="Unassembled WGS sequence"/>
</dbReference>
<organism evidence="14 15">
    <name type="scientific">Geomonas propionica</name>
    <dbReference type="NCBI Taxonomy" id="2798582"/>
    <lineage>
        <taxon>Bacteria</taxon>
        <taxon>Pseudomonadati</taxon>
        <taxon>Thermodesulfobacteriota</taxon>
        <taxon>Desulfuromonadia</taxon>
        <taxon>Geobacterales</taxon>
        <taxon>Geobacteraceae</taxon>
        <taxon>Geomonas</taxon>
    </lineage>
</organism>
<dbReference type="Gene3D" id="3.30.450.20">
    <property type="entry name" value="PAS domain"/>
    <property type="match status" value="1"/>
</dbReference>
<protein>
    <recommendedName>
        <fullName evidence="3">histidine kinase</fullName>
        <ecNumber evidence="3">2.7.13.3</ecNumber>
    </recommendedName>
</protein>
<keyword evidence="4" id="KW-0597">Phosphoprotein</keyword>
<keyword evidence="5" id="KW-0808">Transferase</keyword>
<dbReference type="Pfam" id="PF00989">
    <property type="entry name" value="PAS"/>
    <property type="match status" value="1"/>
</dbReference>
<evidence type="ECO:0000256" key="2">
    <source>
        <dbReference type="ARBA" id="ARBA00004370"/>
    </source>
</evidence>
<dbReference type="InterPro" id="IPR004358">
    <property type="entry name" value="Sig_transdc_His_kin-like_C"/>
</dbReference>
<comment type="caution">
    <text evidence="14">The sequence shown here is derived from an EMBL/GenBank/DDBJ whole genome shotgun (WGS) entry which is preliminary data.</text>
</comment>
<dbReference type="PROSITE" id="PS50112">
    <property type="entry name" value="PAS"/>
    <property type="match status" value="1"/>
</dbReference>
<evidence type="ECO:0000256" key="5">
    <source>
        <dbReference type="ARBA" id="ARBA00022679"/>
    </source>
</evidence>
<evidence type="ECO:0000256" key="9">
    <source>
        <dbReference type="SAM" id="Coils"/>
    </source>
</evidence>
<dbReference type="PANTHER" id="PTHR45453:SF1">
    <property type="entry name" value="PHOSPHATE REGULON SENSOR PROTEIN PHOR"/>
    <property type="match status" value="1"/>
</dbReference>
<dbReference type="SUPFAM" id="SSF47384">
    <property type="entry name" value="Homodimeric domain of signal transducing histidine kinase"/>
    <property type="match status" value="1"/>
</dbReference>
<dbReference type="InterPro" id="IPR050351">
    <property type="entry name" value="BphY/WalK/GraS-like"/>
</dbReference>
<evidence type="ECO:0000256" key="1">
    <source>
        <dbReference type="ARBA" id="ARBA00000085"/>
    </source>
</evidence>
<dbReference type="InterPro" id="IPR036097">
    <property type="entry name" value="HisK_dim/P_sf"/>
</dbReference>
<dbReference type="PRINTS" id="PR00344">
    <property type="entry name" value="BCTRLSENSOR"/>
</dbReference>
<name>A0ABS0YT37_9BACT</name>
<keyword evidence="9" id="KW-0175">Coiled coil</keyword>
<dbReference type="SMART" id="SM00387">
    <property type="entry name" value="HATPase_c"/>
    <property type="match status" value="1"/>
</dbReference>
<dbReference type="CDD" id="cd06225">
    <property type="entry name" value="HAMP"/>
    <property type="match status" value="1"/>
</dbReference>
<dbReference type="Pfam" id="PF00512">
    <property type="entry name" value="HisKA"/>
    <property type="match status" value="1"/>
</dbReference>
<dbReference type="EC" id="2.7.13.3" evidence="3"/>
<dbReference type="InterPro" id="IPR003594">
    <property type="entry name" value="HATPase_dom"/>
</dbReference>
<dbReference type="Gene3D" id="1.10.287.130">
    <property type="match status" value="1"/>
</dbReference>
<dbReference type="InterPro" id="IPR013767">
    <property type="entry name" value="PAS_fold"/>
</dbReference>
<dbReference type="Gene3D" id="3.30.565.10">
    <property type="entry name" value="Histidine kinase-like ATPase, C-terminal domain"/>
    <property type="match status" value="1"/>
</dbReference>
<feature type="domain" description="HAMP" evidence="13">
    <location>
        <begin position="50"/>
        <end position="102"/>
    </location>
</feature>
<comment type="catalytic activity">
    <reaction evidence="1">
        <text>ATP + protein L-histidine = ADP + protein N-phospho-L-histidine.</text>
        <dbReference type="EC" id="2.7.13.3"/>
    </reaction>
</comment>
<dbReference type="Pfam" id="PF02518">
    <property type="entry name" value="HATPase_c"/>
    <property type="match status" value="1"/>
</dbReference>
<feature type="transmembrane region" description="Helical" evidence="10">
    <location>
        <begin position="32"/>
        <end position="49"/>
    </location>
</feature>
<feature type="domain" description="PAS" evidence="12">
    <location>
        <begin position="107"/>
        <end position="144"/>
    </location>
</feature>
<dbReference type="CDD" id="cd00130">
    <property type="entry name" value="PAS"/>
    <property type="match status" value="1"/>
</dbReference>
<dbReference type="NCBIfam" id="NF046044">
    <property type="entry name" value="PnpS"/>
    <property type="match status" value="1"/>
</dbReference>
<evidence type="ECO:0000256" key="4">
    <source>
        <dbReference type="ARBA" id="ARBA00022553"/>
    </source>
</evidence>
<dbReference type="InterPro" id="IPR000014">
    <property type="entry name" value="PAS"/>
</dbReference>
<evidence type="ECO:0000259" key="13">
    <source>
        <dbReference type="PROSITE" id="PS50885"/>
    </source>
</evidence>
<keyword evidence="10" id="KW-1133">Transmembrane helix</keyword>
<dbReference type="PROSITE" id="PS50109">
    <property type="entry name" value="HIS_KIN"/>
    <property type="match status" value="1"/>
</dbReference>
<dbReference type="InterPro" id="IPR005467">
    <property type="entry name" value="His_kinase_dom"/>
</dbReference>
<dbReference type="PROSITE" id="PS50885">
    <property type="entry name" value="HAMP"/>
    <property type="match status" value="1"/>
</dbReference>
<dbReference type="InterPro" id="IPR003661">
    <property type="entry name" value="HisK_dim/P_dom"/>
</dbReference>
<evidence type="ECO:0000256" key="8">
    <source>
        <dbReference type="ARBA" id="ARBA00023136"/>
    </source>
</evidence>
<dbReference type="NCBIfam" id="TIGR00229">
    <property type="entry name" value="sensory_box"/>
    <property type="match status" value="1"/>
</dbReference>
<proteinExistence type="predicted"/>
<dbReference type="InterPro" id="IPR035965">
    <property type="entry name" value="PAS-like_dom_sf"/>
</dbReference>
<feature type="domain" description="Histidine kinase" evidence="11">
    <location>
        <begin position="229"/>
        <end position="446"/>
    </location>
</feature>
<dbReference type="SUPFAM" id="SSF55874">
    <property type="entry name" value="ATPase domain of HSP90 chaperone/DNA topoisomerase II/histidine kinase"/>
    <property type="match status" value="1"/>
</dbReference>
<evidence type="ECO:0000259" key="11">
    <source>
        <dbReference type="PROSITE" id="PS50109"/>
    </source>
</evidence>
<keyword evidence="7" id="KW-0902">Two-component regulatory system</keyword>
<keyword evidence="8 10" id="KW-0472">Membrane</keyword>
<dbReference type="InterPro" id="IPR036890">
    <property type="entry name" value="HATPase_C_sf"/>
</dbReference>
<dbReference type="SMART" id="SM00091">
    <property type="entry name" value="PAS"/>
    <property type="match status" value="1"/>
</dbReference>
<evidence type="ECO:0000313" key="14">
    <source>
        <dbReference type="EMBL" id="MBJ6801084.1"/>
    </source>
</evidence>
<sequence>MRFKVILIQSFVLLAFAAVIYGHNLRLFGPGWALLMTVSIVLCSTYLVSEVSMTPLRAMAVMASRIGKGEISTRPHAATDPRVSELARVIHEMAAKSEAQLDRLQAEKNRLDTILRGMGEGIMVADPQGSITLVNPAFKELFGLHCDVEGRMLIDISRHPALHESFRDILTSRRERVEELQLHSPKETTLLVHWVPLVECTMLTGVVAVFHDISDIRHMEKMRRDFVANVSHELRTPITIIKGYAETLLRGALEHPIQANKFVSIVHSHADRLASLVSDLLTLSQLESGAVPLDATSVQVHDTAQHVVALLEQKIRERGIRVDLTGLEGAPCVMADPGRLEQVIVNLLDNAIKYTPTGGSVTLRSTCEGGNVTIAVQDTGIGIPSKDLPRIFERFYRVDSARSREAGGTGLGLSIVKHIVQLQGGTVSVQSSGQGSTFFVTLNRAETSDSAALAPTTAQA</sequence>
<dbReference type="EMBL" id="JAEMHK010000009">
    <property type="protein sequence ID" value="MBJ6801084.1"/>
    <property type="molecule type" value="Genomic_DNA"/>
</dbReference>
<feature type="coiled-coil region" evidence="9">
    <location>
        <begin position="87"/>
        <end position="114"/>
    </location>
</feature>
<evidence type="ECO:0000256" key="7">
    <source>
        <dbReference type="ARBA" id="ARBA00023012"/>
    </source>
</evidence>
<evidence type="ECO:0000313" key="15">
    <source>
        <dbReference type="Proteomes" id="UP000641025"/>
    </source>
</evidence>
<dbReference type="CDD" id="cd00075">
    <property type="entry name" value="HATPase"/>
    <property type="match status" value="1"/>
</dbReference>
<dbReference type="CDD" id="cd00082">
    <property type="entry name" value="HisKA"/>
    <property type="match status" value="1"/>
</dbReference>
<evidence type="ECO:0000256" key="6">
    <source>
        <dbReference type="ARBA" id="ARBA00022777"/>
    </source>
</evidence>
<keyword evidence="6" id="KW-0418">Kinase</keyword>
<evidence type="ECO:0000259" key="12">
    <source>
        <dbReference type="PROSITE" id="PS50112"/>
    </source>
</evidence>
<accession>A0ABS0YT37</accession>
<comment type="subcellular location">
    <subcellularLocation>
        <location evidence="2">Membrane</location>
    </subcellularLocation>
</comment>
<evidence type="ECO:0000256" key="10">
    <source>
        <dbReference type="SAM" id="Phobius"/>
    </source>
</evidence>
<dbReference type="PANTHER" id="PTHR45453">
    <property type="entry name" value="PHOSPHATE REGULON SENSOR PROTEIN PHOR"/>
    <property type="match status" value="1"/>
</dbReference>
<keyword evidence="10" id="KW-0812">Transmembrane</keyword>
<keyword evidence="15" id="KW-1185">Reference proteome</keyword>
<gene>
    <name evidence="14" type="ORF">JFN90_13200</name>
</gene>
<dbReference type="RefSeq" id="WP_199395581.1">
    <property type="nucleotide sequence ID" value="NZ_JAEMHK010000009.1"/>
</dbReference>